<dbReference type="AlphaFoldDB" id="A0A6J3C0C3"/>
<reference evidence="6" key="1">
    <citation type="submission" date="2025-08" db="UniProtKB">
        <authorList>
            <consortium name="RefSeq"/>
        </authorList>
    </citation>
    <scope>IDENTIFICATION</scope>
    <source>
        <tissue evidence="6">Whole larvae</tissue>
    </source>
</reference>
<dbReference type="RefSeq" id="XP_031766112.2">
    <property type="nucleotide sequence ID" value="XM_031910252.2"/>
</dbReference>
<evidence type="ECO:0000313" key="5">
    <source>
        <dbReference type="Proteomes" id="UP001652740"/>
    </source>
</evidence>
<gene>
    <name evidence="6" type="primary">LOC113520784</name>
</gene>
<dbReference type="InterPro" id="IPR043989">
    <property type="entry name" value="CCZ1/INTU/HSP4_longin_3"/>
</dbReference>
<accession>A0A6J3C0C3</accession>
<dbReference type="GeneID" id="113520784"/>
<evidence type="ECO:0000313" key="6">
    <source>
        <dbReference type="RefSeq" id="XP_031766112.2"/>
    </source>
</evidence>
<dbReference type="InParanoid" id="A0A6J3C0C3"/>
<dbReference type="Pfam" id="PF19032">
    <property type="entry name" value="Intu_longin_2"/>
    <property type="match status" value="1"/>
</dbReference>
<dbReference type="Pfam" id="PF19033">
    <property type="entry name" value="Intu_longin_3"/>
    <property type="match status" value="1"/>
</dbReference>
<dbReference type="Pfam" id="PF19031">
    <property type="entry name" value="Intu_longin_1"/>
    <property type="match status" value="1"/>
</dbReference>
<evidence type="ECO:0000256" key="1">
    <source>
        <dbReference type="ARBA" id="ARBA00005352"/>
    </source>
</evidence>
<dbReference type="PANTHER" id="PTHR13056:SF0">
    <property type="entry name" value="VACUOLAR FUSION PROTEIN CCZ1 HOMOLOG-RELATED"/>
    <property type="match status" value="1"/>
</dbReference>
<dbReference type="Proteomes" id="UP001652740">
    <property type="component" value="Unplaced"/>
</dbReference>
<dbReference type="InterPro" id="IPR043987">
    <property type="entry name" value="CCZ1/INTU/HSP4_longin_1"/>
</dbReference>
<feature type="domain" description="CCZ1/INTU second Longin" evidence="3">
    <location>
        <begin position="199"/>
        <end position="314"/>
    </location>
</feature>
<protein>
    <submittedName>
        <fullName evidence="6">Vacuolar fusion protein CCZ1 homolog</fullName>
    </submittedName>
</protein>
<sequence length="452" mass="52024">MIDFKTKISSFFIFNSSLGPKEGEELKRILFFHPNQVTTDARKMQVGLCEAVVKFMSTFSSEPCDALQTQTNRYIFYQPEKNFWMVLVVRIPYTTKALSAIGESRGEVIEPTIMYDLLVSAYKMFRMFMGPFQNIPIEDIYTTCEEFFTPYILSKNITNDISDVIQGIHYLPLDKNSFFKVICFIDLLEINYPDFKCISFVYNDQLIWNALSKNDMLTLYQYLVQKLLPTQVAKEIQGDAVAAAQRHGRFISPPEGIRNKEDLQKLVKVYLMCEDDTETKQYYLIVYRTLSATVCFIVDVNTNLQIETFRSLDAFIGPQLSTIASTISEQCTIQALQNAQITSDTKFVYFNRLNLAFKSSVNRPINKLIPSTTLKPEVLSIIAGMHSDKKSLGNYGEIIVKIPDEYWITGKTSNEREFYVIIQEKNATLKEISDEVKRICEAQMKGVFFYPI</sequence>
<evidence type="ECO:0000259" key="2">
    <source>
        <dbReference type="Pfam" id="PF19031"/>
    </source>
</evidence>
<dbReference type="FunCoup" id="A0A6J3C0C3">
    <property type="interactions" value="2204"/>
</dbReference>
<name>A0A6J3C0C3_GALME</name>
<organism evidence="5 6">
    <name type="scientific">Galleria mellonella</name>
    <name type="common">Greater wax moth</name>
    <dbReference type="NCBI Taxonomy" id="7137"/>
    <lineage>
        <taxon>Eukaryota</taxon>
        <taxon>Metazoa</taxon>
        <taxon>Ecdysozoa</taxon>
        <taxon>Arthropoda</taxon>
        <taxon>Hexapoda</taxon>
        <taxon>Insecta</taxon>
        <taxon>Pterygota</taxon>
        <taxon>Neoptera</taxon>
        <taxon>Endopterygota</taxon>
        <taxon>Lepidoptera</taxon>
        <taxon>Glossata</taxon>
        <taxon>Ditrysia</taxon>
        <taxon>Pyraloidea</taxon>
        <taxon>Pyralidae</taxon>
        <taxon>Galleriinae</taxon>
        <taxon>Galleria</taxon>
    </lineage>
</organism>
<feature type="domain" description="CCZ1/INTU/HSP4 first Longin" evidence="2">
    <location>
        <begin position="10"/>
        <end position="130"/>
    </location>
</feature>
<dbReference type="PANTHER" id="PTHR13056">
    <property type="entry name" value="VACUOLAR FUSION PROTEIN CCZ1 HOMOLOG-RELATED"/>
    <property type="match status" value="1"/>
</dbReference>
<proteinExistence type="inferred from homology"/>
<dbReference type="KEGG" id="gmw:113520784"/>
<keyword evidence="5" id="KW-1185">Reference proteome</keyword>
<evidence type="ECO:0000259" key="3">
    <source>
        <dbReference type="Pfam" id="PF19032"/>
    </source>
</evidence>
<feature type="domain" description="CCZ1/INTU/HPS4 third Longin" evidence="4">
    <location>
        <begin position="343"/>
        <end position="439"/>
    </location>
</feature>
<dbReference type="InterPro" id="IPR013176">
    <property type="entry name" value="Ccz1"/>
</dbReference>
<dbReference type="GO" id="GO:0016192">
    <property type="term" value="P:vesicle-mediated transport"/>
    <property type="evidence" value="ECO:0007669"/>
    <property type="project" value="InterPro"/>
</dbReference>
<comment type="similarity">
    <text evidence="1">Belongs to the CCZ1 family.</text>
</comment>
<dbReference type="InterPro" id="IPR043988">
    <property type="entry name" value="CCZ1/INTU_longin_2"/>
</dbReference>
<evidence type="ECO:0000259" key="4">
    <source>
        <dbReference type="Pfam" id="PF19033"/>
    </source>
</evidence>
<dbReference type="GO" id="GO:0035658">
    <property type="term" value="C:Mon1-Ccz1 complex"/>
    <property type="evidence" value="ECO:0007669"/>
    <property type="project" value="InterPro"/>
</dbReference>